<proteinExistence type="predicted"/>
<evidence type="ECO:0000313" key="3">
    <source>
        <dbReference type="WBParaSite" id="EVEC_0000272001-mRNA-1"/>
    </source>
</evidence>
<dbReference type="Proteomes" id="UP000274131">
    <property type="component" value="Unassembled WGS sequence"/>
</dbReference>
<reference evidence="1 2" key="2">
    <citation type="submission" date="2018-10" db="EMBL/GenBank/DDBJ databases">
        <authorList>
            <consortium name="Pathogen Informatics"/>
        </authorList>
    </citation>
    <scope>NUCLEOTIDE SEQUENCE [LARGE SCALE GENOMIC DNA]</scope>
</reference>
<sequence>MTYILLKALQAVVRTLWVSVKRGKYSEQFDAICLALMVGTKTLKYGTALMPSIVKGIVGSFPGTLDACLSSEEQYRRFFNVPIEGLQREDVDVPLSSSKYPSVSVVLGCTESYRQLWFWQLRMIKQLHGLAQLRKYMRERVALGLRFHAHVKNLLVLHSRGVLKHMTDEELCGKVDRPLANYIKSALPLLRSFDETGKTVVERFVIHPQLYYCGRFDAIIKYKDVVYLVDFKTTSNSFSQAGNDLKQLYSGPLQVAAYVGAANCTPSLASISTVTVLLVYIKRGALVVVKEDGSTADFIDMDLKSLEEHWSKWISRVHQFWVGLESRPVEDGMVSFVYDGRKEN</sequence>
<evidence type="ECO:0000313" key="1">
    <source>
        <dbReference type="EMBL" id="VDD87285.1"/>
    </source>
</evidence>
<dbReference type="OrthoDB" id="5777131at2759"/>
<gene>
    <name evidence="1" type="ORF">EVEC_LOCUS2428</name>
</gene>
<name>A0A0N4UYQ2_ENTVE</name>
<organism evidence="3">
    <name type="scientific">Enterobius vermicularis</name>
    <name type="common">Human pinworm</name>
    <dbReference type="NCBI Taxonomy" id="51028"/>
    <lineage>
        <taxon>Eukaryota</taxon>
        <taxon>Metazoa</taxon>
        <taxon>Ecdysozoa</taxon>
        <taxon>Nematoda</taxon>
        <taxon>Chromadorea</taxon>
        <taxon>Rhabditida</taxon>
        <taxon>Spirurina</taxon>
        <taxon>Oxyuridomorpha</taxon>
        <taxon>Oxyuroidea</taxon>
        <taxon>Oxyuridae</taxon>
        <taxon>Enterobius</taxon>
    </lineage>
</organism>
<dbReference type="EMBL" id="UXUI01007379">
    <property type="protein sequence ID" value="VDD87285.1"/>
    <property type="molecule type" value="Genomic_DNA"/>
</dbReference>
<protein>
    <submittedName>
        <fullName evidence="3">Mitochondrial genome maintenance exonuclease 1</fullName>
    </submittedName>
</protein>
<evidence type="ECO:0000313" key="2">
    <source>
        <dbReference type="Proteomes" id="UP000274131"/>
    </source>
</evidence>
<dbReference type="PANTHER" id="PTHR31340:SF3">
    <property type="entry name" value="MITOCHONDRIAL GENOME MAINTENANCE EXONUCLEASE 1"/>
    <property type="match status" value="1"/>
</dbReference>
<dbReference type="InterPro" id="IPR011604">
    <property type="entry name" value="PDDEXK-like_dom_sf"/>
</dbReference>
<dbReference type="STRING" id="51028.A0A0N4UYQ2"/>
<reference evidence="3" key="1">
    <citation type="submission" date="2017-02" db="UniProtKB">
        <authorList>
            <consortium name="WormBaseParasite"/>
        </authorList>
    </citation>
    <scope>IDENTIFICATION</scope>
</reference>
<dbReference type="GO" id="GO:0006264">
    <property type="term" value="P:mitochondrial DNA replication"/>
    <property type="evidence" value="ECO:0007669"/>
    <property type="project" value="TreeGrafter"/>
</dbReference>
<dbReference type="Gene3D" id="3.90.320.10">
    <property type="match status" value="1"/>
</dbReference>
<dbReference type="GO" id="GO:0008297">
    <property type="term" value="F:single-stranded DNA exodeoxyribonuclease activity"/>
    <property type="evidence" value="ECO:0007669"/>
    <property type="project" value="TreeGrafter"/>
</dbReference>
<dbReference type="AlphaFoldDB" id="A0A0N4UYQ2"/>
<accession>A0A0N4UYQ2</accession>
<dbReference type="GO" id="GO:0005739">
    <property type="term" value="C:mitochondrion"/>
    <property type="evidence" value="ECO:0007669"/>
    <property type="project" value="TreeGrafter"/>
</dbReference>
<dbReference type="WBParaSite" id="EVEC_0000272001-mRNA-1">
    <property type="protein sequence ID" value="EVEC_0000272001-mRNA-1"/>
    <property type="gene ID" value="EVEC_0000272001"/>
</dbReference>
<dbReference type="PANTHER" id="PTHR31340">
    <property type="entry name" value="MITOCHONDRIAL GENOME MAINTENANCE EXONUCLEASE 1"/>
    <property type="match status" value="1"/>
</dbReference>
<keyword evidence="2" id="KW-1185">Reference proteome</keyword>